<evidence type="ECO:0000313" key="2">
    <source>
        <dbReference type="EMBL" id="MPM07287.1"/>
    </source>
</evidence>
<dbReference type="AlphaFoldDB" id="A0A644WUC9"/>
<proteinExistence type="predicted"/>
<name>A0A644WUC9_9ZZZZ</name>
<dbReference type="EMBL" id="VSSQ01001319">
    <property type="protein sequence ID" value="MPM07287.1"/>
    <property type="molecule type" value="Genomic_DNA"/>
</dbReference>
<protein>
    <submittedName>
        <fullName evidence="2">Uncharacterized protein</fullName>
    </submittedName>
</protein>
<accession>A0A644WUC9</accession>
<comment type="caution">
    <text evidence="2">The sequence shown here is derived from an EMBL/GenBank/DDBJ whole genome shotgun (WGS) entry which is preliminary data.</text>
</comment>
<keyword evidence="1" id="KW-1133">Transmembrane helix</keyword>
<keyword evidence="1" id="KW-0472">Membrane</keyword>
<sequence length="72" mass="8114">MLIIIVTRAVTVDNRMRLNMRILIIGAVVAGRSAATKIIRNNENVMLKTILYLTLTAACLIILEEKFKMLIN</sequence>
<evidence type="ECO:0000256" key="1">
    <source>
        <dbReference type="SAM" id="Phobius"/>
    </source>
</evidence>
<reference evidence="2" key="1">
    <citation type="submission" date="2019-08" db="EMBL/GenBank/DDBJ databases">
        <authorList>
            <person name="Kucharzyk K."/>
            <person name="Murdoch R.W."/>
            <person name="Higgins S."/>
            <person name="Loffler F."/>
        </authorList>
    </citation>
    <scope>NUCLEOTIDE SEQUENCE</scope>
</reference>
<keyword evidence="1" id="KW-0812">Transmembrane</keyword>
<feature type="transmembrane region" description="Helical" evidence="1">
    <location>
        <begin position="45"/>
        <end position="63"/>
    </location>
</feature>
<gene>
    <name evidence="2" type="ORF">SDC9_53593</name>
</gene>
<organism evidence="2">
    <name type="scientific">bioreactor metagenome</name>
    <dbReference type="NCBI Taxonomy" id="1076179"/>
    <lineage>
        <taxon>unclassified sequences</taxon>
        <taxon>metagenomes</taxon>
        <taxon>ecological metagenomes</taxon>
    </lineage>
</organism>